<accession>F8NQ14</accession>
<dbReference type="EMBL" id="GL945432">
    <property type="protein sequence ID" value="EGO26493.1"/>
    <property type="molecule type" value="Genomic_DNA"/>
</dbReference>
<dbReference type="HOGENOM" id="CLU_022730_2_1_1"/>
<dbReference type="InterPro" id="IPR036188">
    <property type="entry name" value="FAD/NAD-bd_sf"/>
</dbReference>
<protein>
    <recommendedName>
        <fullName evidence="1">FAD dependent oxidoreductase domain-containing protein</fullName>
    </recommendedName>
</protein>
<sequence>MGTVLSLAKLAWSDFLENLRKYQLLKKRLQTSPGLPVPNPTLSFWTIPPSPLVQCAPSKLPNHADFVVIGSGITGTSLCRALLDQYHSEENLESVKVVMLEARDVCSGATGRNGGHISPPLYHDYITLKEEHGEDNAKKMIKFRLAHVEELGHVAEEEDILKESQWRGVETVDVFYDQNMFDEAKSKLQVFREAMPVESEHYRALESEDAKKTFKLASDTVGCISTYAGAIHPYRFVTGILSKMIVRYSNSFSLCTHTPCTSIVSPTATTPFYTVNTPRGTITTPHVIHATNGWSSYLLEPMRAKIIPVRGNMSAQRPGQSLDPSTLSGQRSFVFYTGTVGYDYLTQLPTGENELMLGGGFARAAEDNFIEVGNTDD</sequence>
<organism>
    <name type="scientific">Serpula lacrymans var. lacrymans (strain S7.9)</name>
    <name type="common">Dry rot fungus</name>
    <dbReference type="NCBI Taxonomy" id="578457"/>
    <lineage>
        <taxon>Eukaryota</taxon>
        <taxon>Fungi</taxon>
        <taxon>Dikarya</taxon>
        <taxon>Basidiomycota</taxon>
        <taxon>Agaricomycotina</taxon>
        <taxon>Agaricomycetes</taxon>
        <taxon>Agaricomycetidae</taxon>
        <taxon>Boletales</taxon>
        <taxon>Coniophorineae</taxon>
        <taxon>Serpulaceae</taxon>
        <taxon>Serpula</taxon>
    </lineage>
</organism>
<dbReference type="PANTHER" id="PTHR13847">
    <property type="entry name" value="SARCOSINE DEHYDROGENASE-RELATED"/>
    <property type="match status" value="1"/>
</dbReference>
<dbReference type="Gene3D" id="3.50.50.60">
    <property type="entry name" value="FAD/NAD(P)-binding domain"/>
    <property type="match status" value="1"/>
</dbReference>
<reference evidence="2" key="1">
    <citation type="submission" date="2011-04" db="EMBL/GenBank/DDBJ databases">
        <title>Evolution of plant cell wall degrading machinery underlies the functional diversity of forest fungi.</title>
        <authorList>
            <consortium name="US DOE Joint Genome Institute (JGI-PGF)"/>
            <person name="Eastwood D.C."/>
            <person name="Floudas D."/>
            <person name="Binder M."/>
            <person name="Majcherczyk A."/>
            <person name="Schneider P."/>
            <person name="Aerts A."/>
            <person name="Asiegbu F.O."/>
            <person name="Baker S.E."/>
            <person name="Barry K."/>
            <person name="Bendiksby M."/>
            <person name="Blumentritt M."/>
            <person name="Coutinho P.M."/>
            <person name="Cullen D."/>
            <person name="Cullen D."/>
            <person name="Gathman A."/>
            <person name="Goodell B."/>
            <person name="Henrissat B."/>
            <person name="Ihrmark K."/>
            <person name="Kauserud H."/>
            <person name="Kohler A."/>
            <person name="LaButti K."/>
            <person name="Lapidus A."/>
            <person name="Lavin J.L."/>
            <person name="Lee Y.-H."/>
            <person name="Lindquist E."/>
            <person name="Lilly W."/>
            <person name="Lucas S."/>
            <person name="Morin E."/>
            <person name="Murat C."/>
            <person name="Oguiza J.A."/>
            <person name="Park J."/>
            <person name="Pisabarro A.G."/>
            <person name="Riley R."/>
            <person name="Rosling A."/>
            <person name="Salamov A."/>
            <person name="Schmidt O."/>
            <person name="Schmutz J."/>
            <person name="Skrede I."/>
            <person name="Stenlid J."/>
            <person name="Wiebenga A."/>
            <person name="Xie X."/>
            <person name="Kues U."/>
            <person name="Hibbett D.S."/>
            <person name="Hoffmeister D."/>
            <person name="Hogberg N."/>
            <person name="Martin F."/>
            <person name="Grigoriev I.V."/>
            <person name="Watkinson S.C."/>
        </authorList>
    </citation>
    <scope>NUCLEOTIDE SEQUENCE</scope>
    <source>
        <strain evidence="2">S7.9</strain>
    </source>
</reference>
<evidence type="ECO:0000259" key="1">
    <source>
        <dbReference type="Pfam" id="PF01266"/>
    </source>
</evidence>
<dbReference type="Proteomes" id="UP000008064">
    <property type="component" value="Unassembled WGS sequence"/>
</dbReference>
<dbReference type="Pfam" id="PF01266">
    <property type="entry name" value="DAO"/>
    <property type="match status" value="1"/>
</dbReference>
<name>F8NQ14_SERL9</name>
<feature type="domain" description="FAD dependent oxidoreductase" evidence="1">
    <location>
        <begin position="65"/>
        <end position="363"/>
    </location>
</feature>
<dbReference type="InterPro" id="IPR006076">
    <property type="entry name" value="FAD-dep_OxRdtase"/>
</dbReference>
<gene>
    <name evidence="2" type="ORF">SERLADRAFT_463625</name>
</gene>
<feature type="non-terminal residue" evidence="2">
    <location>
        <position position="377"/>
    </location>
</feature>
<dbReference type="GeneID" id="18818596"/>
<dbReference type="GO" id="GO:0005737">
    <property type="term" value="C:cytoplasm"/>
    <property type="evidence" value="ECO:0007669"/>
    <property type="project" value="TreeGrafter"/>
</dbReference>
<dbReference type="RefSeq" id="XP_007316666.1">
    <property type="nucleotide sequence ID" value="XM_007316604.1"/>
</dbReference>
<dbReference type="OrthoDB" id="429143at2759"/>
<dbReference type="Gene3D" id="3.30.9.10">
    <property type="entry name" value="D-Amino Acid Oxidase, subunit A, domain 2"/>
    <property type="match status" value="1"/>
</dbReference>
<evidence type="ECO:0000313" key="2">
    <source>
        <dbReference type="EMBL" id="EGO26493.1"/>
    </source>
</evidence>
<dbReference type="KEGG" id="sla:SERLADRAFT_463625"/>
<dbReference type="SUPFAM" id="SSF51905">
    <property type="entry name" value="FAD/NAD(P)-binding domain"/>
    <property type="match status" value="1"/>
</dbReference>
<dbReference type="AlphaFoldDB" id="F8NQ14"/>
<dbReference type="PANTHER" id="PTHR13847:SF213">
    <property type="entry name" value="DEPENDENT OXIDOREDUCTASE, PUTATIVE-RELATED"/>
    <property type="match status" value="1"/>
</dbReference>
<proteinExistence type="predicted"/>